<dbReference type="PROSITE" id="PS00519">
    <property type="entry name" value="HTH_ASNC_1"/>
    <property type="match status" value="1"/>
</dbReference>
<comment type="caution">
    <text evidence="5">The sequence shown here is derived from an EMBL/GenBank/DDBJ whole genome shotgun (WGS) entry which is preliminary data.</text>
</comment>
<dbReference type="InterPro" id="IPR000485">
    <property type="entry name" value="AsnC-type_HTH_dom"/>
</dbReference>
<accession>A0A443KDN1</accession>
<dbReference type="InterPro" id="IPR011008">
    <property type="entry name" value="Dimeric_a/b-barrel"/>
</dbReference>
<dbReference type="AlphaFoldDB" id="A0A443KDN1"/>
<dbReference type="InterPro" id="IPR036390">
    <property type="entry name" value="WH_DNA-bd_sf"/>
</dbReference>
<keyword evidence="3" id="KW-0804">Transcription</keyword>
<evidence type="ECO:0000313" key="6">
    <source>
        <dbReference type="Proteomes" id="UP000284451"/>
    </source>
</evidence>
<dbReference type="Gene3D" id="3.30.70.920">
    <property type="match status" value="1"/>
</dbReference>
<evidence type="ECO:0000256" key="3">
    <source>
        <dbReference type="ARBA" id="ARBA00023163"/>
    </source>
</evidence>
<keyword evidence="2" id="KW-0238">DNA-binding</keyword>
<keyword evidence="1" id="KW-0805">Transcription regulation</keyword>
<dbReference type="Proteomes" id="UP000284451">
    <property type="component" value="Unassembled WGS sequence"/>
</dbReference>
<sequence>MTDLSPTDRAIIAALRANARLSITDLAATVGISRTTARTRLESLVAEGRIRRFTIETDTDAEGEVRAITLVQLQGRMSRAVIRAINRIPQVTTVHSTNGAWDLVVEIRADSLPEFDMALREIREVPGVTNSETCLLLAHATG</sequence>
<dbReference type="Pfam" id="PF01037">
    <property type="entry name" value="AsnC_trans_reg"/>
    <property type="match status" value="1"/>
</dbReference>
<dbReference type="InterPro" id="IPR019888">
    <property type="entry name" value="Tscrpt_reg_AsnC-like"/>
</dbReference>
<reference evidence="5 6" key="1">
    <citation type="submission" date="2019-01" db="EMBL/GenBank/DDBJ databases">
        <title>Sinorhodobacter populi sp. nov. isolated from the symptomatic bark tissue of Populus euramericana canker.</title>
        <authorList>
            <person name="Xu G."/>
        </authorList>
    </citation>
    <scope>NUCLEOTIDE SEQUENCE [LARGE SCALE GENOMIC DNA]</scope>
    <source>
        <strain evidence="5 6">07D10-4-3</strain>
    </source>
</reference>
<reference evidence="5 6" key="2">
    <citation type="submission" date="2019-01" db="EMBL/GenBank/DDBJ databases">
        <authorList>
            <person name="Li Y."/>
        </authorList>
    </citation>
    <scope>NUCLEOTIDE SEQUENCE [LARGE SCALE GENOMIC DNA]</scope>
    <source>
        <strain evidence="5 6">07D10-4-3</strain>
    </source>
</reference>
<feature type="domain" description="HTH asnC-type" evidence="4">
    <location>
        <begin position="4"/>
        <end position="65"/>
    </location>
</feature>
<dbReference type="GO" id="GO:0043565">
    <property type="term" value="F:sequence-specific DNA binding"/>
    <property type="evidence" value="ECO:0007669"/>
    <property type="project" value="InterPro"/>
</dbReference>
<name>A0A443KDN1_9RHOB</name>
<dbReference type="InterPro" id="IPR019887">
    <property type="entry name" value="Tscrpt_reg_AsnC/Lrp_C"/>
</dbReference>
<dbReference type="GO" id="GO:0005829">
    <property type="term" value="C:cytosol"/>
    <property type="evidence" value="ECO:0007669"/>
    <property type="project" value="TreeGrafter"/>
</dbReference>
<dbReference type="GO" id="GO:0006355">
    <property type="term" value="P:regulation of DNA-templated transcription"/>
    <property type="evidence" value="ECO:0007669"/>
    <property type="project" value="UniProtKB-ARBA"/>
</dbReference>
<dbReference type="SMART" id="SM00344">
    <property type="entry name" value="HTH_ASNC"/>
    <property type="match status" value="1"/>
</dbReference>
<dbReference type="PANTHER" id="PTHR30154:SF34">
    <property type="entry name" value="TRANSCRIPTIONAL REGULATOR AZLB"/>
    <property type="match status" value="1"/>
</dbReference>
<evidence type="ECO:0000256" key="2">
    <source>
        <dbReference type="ARBA" id="ARBA00023125"/>
    </source>
</evidence>
<dbReference type="InterPro" id="IPR036388">
    <property type="entry name" value="WH-like_DNA-bd_sf"/>
</dbReference>
<dbReference type="SUPFAM" id="SSF46785">
    <property type="entry name" value="Winged helix' DNA-binding domain"/>
    <property type="match status" value="1"/>
</dbReference>
<dbReference type="Gene3D" id="1.10.10.10">
    <property type="entry name" value="Winged helix-like DNA-binding domain superfamily/Winged helix DNA-binding domain"/>
    <property type="match status" value="1"/>
</dbReference>
<dbReference type="SUPFAM" id="SSF54909">
    <property type="entry name" value="Dimeric alpha+beta barrel"/>
    <property type="match status" value="1"/>
</dbReference>
<organism evidence="5 6">
    <name type="scientific">Paenirhodobacter populi</name>
    <dbReference type="NCBI Taxonomy" id="2306993"/>
    <lineage>
        <taxon>Bacteria</taxon>
        <taxon>Pseudomonadati</taxon>
        <taxon>Pseudomonadota</taxon>
        <taxon>Alphaproteobacteria</taxon>
        <taxon>Rhodobacterales</taxon>
        <taxon>Rhodobacter group</taxon>
        <taxon>Paenirhodobacter</taxon>
    </lineage>
</organism>
<dbReference type="PRINTS" id="PR00033">
    <property type="entry name" value="HTHASNC"/>
</dbReference>
<gene>
    <name evidence="5" type="ORF">D2T29_11620</name>
</gene>
<dbReference type="PROSITE" id="PS50956">
    <property type="entry name" value="HTH_ASNC_2"/>
    <property type="match status" value="1"/>
</dbReference>
<dbReference type="InterPro" id="IPR011991">
    <property type="entry name" value="ArsR-like_HTH"/>
</dbReference>
<evidence type="ECO:0000313" key="5">
    <source>
        <dbReference type="EMBL" id="RWR30796.1"/>
    </source>
</evidence>
<evidence type="ECO:0000256" key="1">
    <source>
        <dbReference type="ARBA" id="ARBA00023015"/>
    </source>
</evidence>
<dbReference type="GO" id="GO:0043200">
    <property type="term" value="P:response to amino acid"/>
    <property type="evidence" value="ECO:0007669"/>
    <property type="project" value="TreeGrafter"/>
</dbReference>
<proteinExistence type="predicted"/>
<dbReference type="RefSeq" id="WP_128232541.1">
    <property type="nucleotide sequence ID" value="NZ_SAUY01000014.1"/>
</dbReference>
<dbReference type="PANTHER" id="PTHR30154">
    <property type="entry name" value="LEUCINE-RESPONSIVE REGULATORY PROTEIN"/>
    <property type="match status" value="1"/>
</dbReference>
<dbReference type="EMBL" id="SAUY01000014">
    <property type="protein sequence ID" value="RWR30796.1"/>
    <property type="molecule type" value="Genomic_DNA"/>
</dbReference>
<dbReference type="CDD" id="cd00090">
    <property type="entry name" value="HTH_ARSR"/>
    <property type="match status" value="1"/>
</dbReference>
<dbReference type="InterPro" id="IPR019885">
    <property type="entry name" value="Tscrpt_reg_HTH_AsnC-type_CS"/>
</dbReference>
<dbReference type="Pfam" id="PF13412">
    <property type="entry name" value="HTH_24"/>
    <property type="match status" value="1"/>
</dbReference>
<evidence type="ECO:0000259" key="4">
    <source>
        <dbReference type="PROSITE" id="PS50956"/>
    </source>
</evidence>
<protein>
    <submittedName>
        <fullName evidence="5">Lrp/AsnC family transcriptional regulator</fullName>
    </submittedName>
</protein>